<keyword evidence="8 11" id="KW-1133">Transmembrane helix</keyword>
<dbReference type="GO" id="GO:0043541">
    <property type="term" value="C:UDP-N-acetylglucosamine transferase complex"/>
    <property type="evidence" value="ECO:0000318"/>
    <property type="project" value="GO_Central"/>
</dbReference>
<dbReference type="GeneID" id="18236962"/>
<accession>F4PE49</accession>
<comment type="function">
    <text evidence="11">Involved in protein N-glycosylation. Essential for the second step of the dolichol-linked oligosaccharide pathway. Anchors the catalytic subunit ALG13 to the ER.</text>
</comment>
<evidence type="ECO:0000256" key="2">
    <source>
        <dbReference type="ARBA" id="ARBA00004590"/>
    </source>
</evidence>
<evidence type="ECO:0000256" key="1">
    <source>
        <dbReference type="ARBA" id="ARBA00004389"/>
    </source>
</evidence>
<evidence type="ECO:0000256" key="4">
    <source>
        <dbReference type="ARBA" id="ARBA00011335"/>
    </source>
</evidence>
<comment type="subcellular location">
    <subcellularLocation>
        <location evidence="1 11">Endoplasmic reticulum membrane</location>
        <topology evidence="1 11">Single-pass membrane protein</topology>
    </subcellularLocation>
    <subcellularLocation>
        <location evidence="2">Nucleus membrane</location>
        <topology evidence="2">Single-pass membrane protein</topology>
    </subcellularLocation>
</comment>
<evidence type="ECO:0000256" key="11">
    <source>
        <dbReference type="RuleBase" id="RU362127"/>
    </source>
</evidence>
<evidence type="ECO:0000256" key="5">
    <source>
        <dbReference type="ARBA" id="ARBA00017467"/>
    </source>
</evidence>
<dbReference type="AlphaFoldDB" id="F4PE49"/>
<name>F4PE49_BATDJ</name>
<dbReference type="Pfam" id="PF08660">
    <property type="entry name" value="Alg14"/>
    <property type="match status" value="1"/>
</dbReference>
<evidence type="ECO:0000256" key="10">
    <source>
        <dbReference type="ARBA" id="ARBA00032062"/>
    </source>
</evidence>
<evidence type="ECO:0000256" key="7">
    <source>
        <dbReference type="ARBA" id="ARBA00022824"/>
    </source>
</evidence>
<dbReference type="OMA" id="CRIVFIE"/>
<dbReference type="HOGENOM" id="CLU_064541_2_3_1"/>
<dbReference type="PANTHER" id="PTHR12154:SF4">
    <property type="entry name" value="UDP-N-ACETYLGLUCOSAMINE TRANSFERASE SUBUNIT ALG14 HOMOLOG"/>
    <property type="match status" value="1"/>
</dbReference>
<dbReference type="OrthoDB" id="17098at2759"/>
<keyword evidence="13" id="KW-1185">Reference proteome</keyword>
<feature type="non-terminal residue" evidence="12">
    <location>
        <position position="1"/>
    </location>
</feature>
<gene>
    <name evidence="11" type="primary">ALG14</name>
    <name evidence="12" type="ORF">BATDEDRAFT_14802</name>
</gene>
<dbReference type="GO" id="GO:0031965">
    <property type="term" value="C:nuclear membrane"/>
    <property type="evidence" value="ECO:0007669"/>
    <property type="project" value="UniProtKB-SubCell"/>
</dbReference>
<dbReference type="EMBL" id="GL882896">
    <property type="protein sequence ID" value="EGF76592.1"/>
    <property type="molecule type" value="Genomic_DNA"/>
</dbReference>
<evidence type="ECO:0000256" key="3">
    <source>
        <dbReference type="ARBA" id="ARBA00009731"/>
    </source>
</evidence>
<dbReference type="RefSeq" id="XP_006682760.1">
    <property type="nucleotide sequence ID" value="XM_006682697.1"/>
</dbReference>
<organism evidence="12 13">
    <name type="scientific">Batrachochytrium dendrobatidis (strain JAM81 / FGSC 10211)</name>
    <name type="common">Frog chytrid fungus</name>
    <dbReference type="NCBI Taxonomy" id="684364"/>
    <lineage>
        <taxon>Eukaryota</taxon>
        <taxon>Fungi</taxon>
        <taxon>Fungi incertae sedis</taxon>
        <taxon>Chytridiomycota</taxon>
        <taxon>Chytridiomycota incertae sedis</taxon>
        <taxon>Chytridiomycetes</taxon>
        <taxon>Rhizophydiales</taxon>
        <taxon>Rhizophydiales incertae sedis</taxon>
        <taxon>Batrachochytrium</taxon>
    </lineage>
</organism>
<comment type="subunit">
    <text evidence="4 11">Heterodimer with ALG13 to form a functional enzyme.</text>
</comment>
<keyword evidence="7 11" id="KW-0256">Endoplasmic reticulum</keyword>
<dbReference type="PANTHER" id="PTHR12154">
    <property type="entry name" value="GLYCOSYL TRANSFERASE-RELATED"/>
    <property type="match status" value="1"/>
</dbReference>
<dbReference type="STRING" id="684364.F4PE49"/>
<sequence length="170" mass="19471">GGHTMEMMEILKDIDCQHFSPRHYIIASTDQTSEGKVILHEQQIQSQTGKNQIYTISKISRSRQVNQPWISSIFSTLWAAWFSLMIFYRLYPDLILCNGPGTCVPIACIARLTQLLGISRARVMYVESLARVSDLSLSGKILYNIVDKFIIQWPQLKTKYPKSIYVGRLV</sequence>
<evidence type="ECO:0000256" key="9">
    <source>
        <dbReference type="ARBA" id="ARBA00023136"/>
    </source>
</evidence>
<keyword evidence="6 11" id="KW-0812">Transmembrane</keyword>
<proteinExistence type="inferred from homology"/>
<keyword evidence="9 11" id="KW-0472">Membrane</keyword>
<evidence type="ECO:0000256" key="8">
    <source>
        <dbReference type="ARBA" id="ARBA00022989"/>
    </source>
</evidence>
<comment type="similarity">
    <text evidence="3 11">Belongs to the ALG14 family.</text>
</comment>
<feature type="transmembrane region" description="Helical" evidence="11">
    <location>
        <begin position="69"/>
        <end position="91"/>
    </location>
</feature>
<reference evidence="12 13" key="1">
    <citation type="submission" date="2009-12" db="EMBL/GenBank/DDBJ databases">
        <title>The draft genome of Batrachochytrium dendrobatidis.</title>
        <authorList>
            <consortium name="US DOE Joint Genome Institute (JGI-PGF)"/>
            <person name="Kuo A."/>
            <person name="Salamov A."/>
            <person name="Schmutz J."/>
            <person name="Lucas S."/>
            <person name="Pitluck S."/>
            <person name="Rosenblum E."/>
            <person name="Stajich J."/>
            <person name="Eisen M."/>
            <person name="Grigoriev I.V."/>
        </authorList>
    </citation>
    <scope>NUCLEOTIDE SEQUENCE [LARGE SCALE GENOMIC DNA]</scope>
    <source>
        <strain evidence="13">JAM81 / FGSC 10211</strain>
    </source>
</reference>
<dbReference type="InterPro" id="IPR013969">
    <property type="entry name" value="Oligosacch_biosynth_Alg14"/>
</dbReference>
<evidence type="ECO:0000313" key="12">
    <source>
        <dbReference type="EMBL" id="EGF76592.1"/>
    </source>
</evidence>
<dbReference type="Gene3D" id="3.40.50.2000">
    <property type="entry name" value="Glycogen Phosphorylase B"/>
    <property type="match status" value="1"/>
</dbReference>
<dbReference type="InParanoid" id="F4PE49"/>
<dbReference type="FunCoup" id="F4PE49">
    <property type="interactions" value="130"/>
</dbReference>
<evidence type="ECO:0000313" key="13">
    <source>
        <dbReference type="Proteomes" id="UP000007241"/>
    </source>
</evidence>
<dbReference type="Proteomes" id="UP000007241">
    <property type="component" value="Unassembled WGS sequence"/>
</dbReference>
<evidence type="ECO:0000256" key="6">
    <source>
        <dbReference type="ARBA" id="ARBA00022692"/>
    </source>
</evidence>
<protein>
    <recommendedName>
        <fullName evidence="5 11">UDP-N-acetylglucosamine transferase subunit ALG14</fullName>
    </recommendedName>
    <alternativeName>
        <fullName evidence="10 11">Asparagine-linked glycosylation protein 14</fullName>
    </alternativeName>
</protein>
<dbReference type="GO" id="GO:0006488">
    <property type="term" value="P:dolichol-linked oligosaccharide biosynthetic process"/>
    <property type="evidence" value="ECO:0000318"/>
    <property type="project" value="GO_Central"/>
</dbReference>